<keyword evidence="5" id="KW-0732">Signal</keyword>
<evidence type="ECO:0000313" key="8">
    <source>
        <dbReference type="Proteomes" id="UP000249590"/>
    </source>
</evidence>
<sequence>MVRLSRRLRGFVQVACSAALLGSFFAIPAVQAHNNPSFREDLIATVPVTCGADGCQDSAAFALTWEPKTVQLIWRVEGDPGAKAHFAVAQDGKTLAETVADGDATGRFEGKGIQIVGAAGFDANFTVKVYAKVLDRSAAAEGGKVVDTALLDRGKKVFESANCIGCHKWHGSGGGGYGGAALSLRQSALDDDQLRTVILCGRPNTGMPYHSRTAYKGDDTSCYDMTATQLGEMMPPKAPKSVSDRQLDALVYYLRHDVVGKGEPTLEECKAFWGDKSRMCSIYE</sequence>
<accession>A0A8B2NL20</accession>
<reference evidence="7 8" key="1">
    <citation type="submission" date="2018-05" db="EMBL/GenBank/DDBJ databases">
        <title>Acuticoccus sediminis sp. nov., isolated from deep-sea sediment of Indian Ocean.</title>
        <authorList>
            <person name="Liu X."/>
            <person name="Lai Q."/>
            <person name="Du Y."/>
            <person name="Sun F."/>
            <person name="Zhang X."/>
            <person name="Wang S."/>
            <person name="Shao Z."/>
        </authorList>
    </citation>
    <scope>NUCLEOTIDE SEQUENCE [LARGE SCALE GENOMIC DNA]</scope>
    <source>
        <strain evidence="7 8">PTG4-2</strain>
    </source>
</reference>
<evidence type="ECO:0000256" key="4">
    <source>
        <dbReference type="PROSITE-ProRule" id="PRU00433"/>
    </source>
</evidence>
<evidence type="ECO:0000256" key="5">
    <source>
        <dbReference type="SAM" id="SignalP"/>
    </source>
</evidence>
<dbReference type="GO" id="GO:0020037">
    <property type="term" value="F:heme binding"/>
    <property type="evidence" value="ECO:0007669"/>
    <property type="project" value="InterPro"/>
</dbReference>
<dbReference type="PROSITE" id="PS51007">
    <property type="entry name" value="CYTC"/>
    <property type="match status" value="1"/>
</dbReference>
<evidence type="ECO:0000256" key="1">
    <source>
        <dbReference type="ARBA" id="ARBA00022617"/>
    </source>
</evidence>
<dbReference type="RefSeq" id="WP_111352270.1">
    <property type="nucleotide sequence ID" value="NZ_QHHQ01000011.1"/>
</dbReference>
<keyword evidence="8" id="KW-1185">Reference proteome</keyword>
<dbReference type="OrthoDB" id="7949143at2"/>
<comment type="caution">
    <text evidence="7">The sequence shown here is derived from an EMBL/GenBank/DDBJ whole genome shotgun (WGS) entry which is preliminary data.</text>
</comment>
<proteinExistence type="predicted"/>
<evidence type="ECO:0000259" key="6">
    <source>
        <dbReference type="PROSITE" id="PS51007"/>
    </source>
</evidence>
<name>A0A8B2NL20_9HYPH</name>
<dbReference type="InterPro" id="IPR009056">
    <property type="entry name" value="Cyt_c-like_dom"/>
</dbReference>
<feature type="signal peptide" evidence="5">
    <location>
        <begin position="1"/>
        <end position="32"/>
    </location>
</feature>
<protein>
    <recommendedName>
        <fullName evidence="6">Cytochrome c domain-containing protein</fullName>
    </recommendedName>
</protein>
<dbReference type="AlphaFoldDB" id="A0A8B2NL20"/>
<keyword evidence="3 4" id="KW-0408">Iron</keyword>
<keyword evidence="2 4" id="KW-0479">Metal-binding</keyword>
<feature type="domain" description="Cytochrome c" evidence="6">
    <location>
        <begin position="149"/>
        <end position="258"/>
    </location>
</feature>
<keyword evidence="1 4" id="KW-0349">Heme</keyword>
<dbReference type="Pfam" id="PF00034">
    <property type="entry name" value="Cytochrom_C"/>
    <property type="match status" value="1"/>
</dbReference>
<dbReference type="EMBL" id="QHHQ01000011">
    <property type="protein sequence ID" value="RAH96747.1"/>
    <property type="molecule type" value="Genomic_DNA"/>
</dbReference>
<dbReference type="GO" id="GO:0009055">
    <property type="term" value="F:electron transfer activity"/>
    <property type="evidence" value="ECO:0007669"/>
    <property type="project" value="InterPro"/>
</dbReference>
<evidence type="ECO:0000256" key="2">
    <source>
        <dbReference type="ARBA" id="ARBA00022723"/>
    </source>
</evidence>
<organism evidence="7 8">
    <name type="scientific">Acuticoccus sediminis</name>
    <dbReference type="NCBI Taxonomy" id="2184697"/>
    <lineage>
        <taxon>Bacteria</taxon>
        <taxon>Pseudomonadati</taxon>
        <taxon>Pseudomonadota</taxon>
        <taxon>Alphaproteobacteria</taxon>
        <taxon>Hyphomicrobiales</taxon>
        <taxon>Amorphaceae</taxon>
        <taxon>Acuticoccus</taxon>
    </lineage>
</organism>
<dbReference type="InterPro" id="IPR036909">
    <property type="entry name" value="Cyt_c-like_dom_sf"/>
</dbReference>
<feature type="chain" id="PRO_5032700937" description="Cytochrome c domain-containing protein" evidence="5">
    <location>
        <begin position="33"/>
        <end position="284"/>
    </location>
</feature>
<dbReference type="SUPFAM" id="SSF46626">
    <property type="entry name" value="Cytochrome c"/>
    <property type="match status" value="1"/>
</dbReference>
<dbReference type="Proteomes" id="UP000249590">
    <property type="component" value="Unassembled WGS sequence"/>
</dbReference>
<dbReference type="GO" id="GO:0046872">
    <property type="term" value="F:metal ion binding"/>
    <property type="evidence" value="ECO:0007669"/>
    <property type="project" value="UniProtKB-KW"/>
</dbReference>
<evidence type="ECO:0000256" key="3">
    <source>
        <dbReference type="ARBA" id="ARBA00023004"/>
    </source>
</evidence>
<evidence type="ECO:0000313" key="7">
    <source>
        <dbReference type="EMBL" id="RAH96747.1"/>
    </source>
</evidence>
<dbReference type="Gene3D" id="1.10.760.10">
    <property type="entry name" value="Cytochrome c-like domain"/>
    <property type="match status" value="1"/>
</dbReference>
<gene>
    <name evidence="7" type="ORF">DLJ53_31275</name>
</gene>